<comment type="caution">
    <text evidence="1">The sequence shown here is derived from an EMBL/GenBank/DDBJ whole genome shotgun (WGS) entry which is preliminary data.</text>
</comment>
<evidence type="ECO:0000313" key="1">
    <source>
        <dbReference type="EMBL" id="EXX90986.1"/>
    </source>
</evidence>
<reference evidence="1 3" key="1">
    <citation type="submission" date="2014-02" db="EMBL/GenBank/DDBJ databases">
        <title>Genome sequence of Paenibacillus darwinianus reveals adaptive mechanisms for survival in Antarctic soils.</title>
        <authorList>
            <person name="Dsouza M."/>
            <person name="Taylor M.W."/>
            <person name="Turner S.J."/>
            <person name="Aislabie J."/>
        </authorList>
    </citation>
    <scope>NUCLEOTIDE SEQUENCE [LARGE SCALE GENOMIC DNA]</scope>
    <source>
        <strain evidence="1 3">CE1</strain>
    </source>
</reference>
<dbReference type="AlphaFoldDB" id="A0A9W5S312"/>
<dbReference type="RefSeq" id="WP_036586293.1">
    <property type="nucleotide sequence ID" value="NZ_KK082215.1"/>
</dbReference>
<keyword evidence="3" id="KW-1185">Reference proteome</keyword>
<accession>A0A9W5S312</accession>
<proteinExistence type="predicted"/>
<name>A0A9W5S312_9BACL</name>
<sequence>MAFNPSIVDLEALDKNEKTGLYQFVATLPDQSKVRLFMSKNPKWKLEDVNRLLNNPCPICRKDYYCKCMERHMGSLEASAIEQLGEQ</sequence>
<organism evidence="1 3">
    <name type="scientific">Paenibacillus darwinianus</name>
    <dbReference type="NCBI Taxonomy" id="1380763"/>
    <lineage>
        <taxon>Bacteria</taxon>
        <taxon>Bacillati</taxon>
        <taxon>Bacillota</taxon>
        <taxon>Bacilli</taxon>
        <taxon>Bacillales</taxon>
        <taxon>Paenibacillaceae</taxon>
        <taxon>Paenibacillus</taxon>
    </lineage>
</organism>
<dbReference type="EMBL" id="JFHU01000045">
    <property type="protein sequence ID" value="EXX90987.1"/>
    <property type="molecule type" value="Genomic_DNA"/>
</dbReference>
<evidence type="ECO:0000313" key="3">
    <source>
        <dbReference type="Proteomes" id="UP000053750"/>
    </source>
</evidence>
<dbReference type="Proteomes" id="UP000053750">
    <property type="component" value="Unassembled WGS sequence"/>
</dbReference>
<evidence type="ECO:0000313" key="2">
    <source>
        <dbReference type="EMBL" id="EXX90987.1"/>
    </source>
</evidence>
<dbReference type="EMBL" id="JFHU01000045">
    <property type="protein sequence ID" value="EXX90986.1"/>
    <property type="molecule type" value="Genomic_DNA"/>
</dbReference>
<gene>
    <name evidence="1" type="ORF">BG53_12465</name>
    <name evidence="2" type="ORF">BG53_12475</name>
</gene>
<protein>
    <submittedName>
        <fullName evidence="1">Uncharacterized protein</fullName>
    </submittedName>
</protein>
<dbReference type="OrthoDB" id="2621488at2"/>